<evidence type="ECO:0000313" key="3">
    <source>
        <dbReference type="EMBL" id="MBM7123828.1"/>
    </source>
</evidence>
<name>A0ABS2JXW5_9GAMM</name>
<proteinExistence type="predicted"/>
<reference evidence="3" key="1">
    <citation type="submission" date="2020-10" db="EMBL/GenBank/DDBJ databases">
        <title>Phylogeny of dyella-like bacteria.</title>
        <authorList>
            <person name="Fu J."/>
        </authorList>
    </citation>
    <scope>NUCLEOTIDE SEQUENCE</scope>
    <source>
        <strain evidence="3">DHOC52</strain>
    </source>
</reference>
<dbReference type="Proteomes" id="UP001430149">
    <property type="component" value="Unassembled WGS sequence"/>
</dbReference>
<dbReference type="EMBL" id="JADIKE010000016">
    <property type="protein sequence ID" value="MBM7123828.1"/>
    <property type="molecule type" value="Genomic_DNA"/>
</dbReference>
<keyword evidence="2" id="KW-0472">Membrane</keyword>
<protein>
    <submittedName>
        <fullName evidence="3">Uncharacterized protein</fullName>
    </submittedName>
</protein>
<evidence type="ECO:0000313" key="4">
    <source>
        <dbReference type="Proteomes" id="UP001430149"/>
    </source>
</evidence>
<gene>
    <name evidence="3" type="ORF">ISP19_00430</name>
</gene>
<feature type="region of interest" description="Disordered" evidence="1">
    <location>
        <begin position="125"/>
        <end position="149"/>
    </location>
</feature>
<feature type="transmembrane region" description="Helical" evidence="2">
    <location>
        <begin position="88"/>
        <end position="108"/>
    </location>
</feature>
<evidence type="ECO:0000256" key="1">
    <source>
        <dbReference type="SAM" id="MobiDB-lite"/>
    </source>
</evidence>
<keyword evidence="2" id="KW-0812">Transmembrane</keyword>
<keyword evidence="4" id="KW-1185">Reference proteome</keyword>
<evidence type="ECO:0000256" key="2">
    <source>
        <dbReference type="SAM" id="Phobius"/>
    </source>
</evidence>
<organism evidence="3 4">
    <name type="scientific">Dyella flava</name>
    <dbReference type="NCBI Taxonomy" id="1920170"/>
    <lineage>
        <taxon>Bacteria</taxon>
        <taxon>Pseudomonadati</taxon>
        <taxon>Pseudomonadota</taxon>
        <taxon>Gammaproteobacteria</taxon>
        <taxon>Lysobacterales</taxon>
        <taxon>Rhodanobacteraceae</taxon>
        <taxon>Dyella</taxon>
    </lineage>
</organism>
<sequence>MQQASTQQHPAAIAETAPAVTGHRQAAVHRTPPVAAVPKPEVVGDAEVVLSPQTTQAAAINNSDDVGDAELVLPPQAAKAAAMEVLDYVWWLAAAVLALIVLGMRWALRREASEWTLAQRAPALEEHPARQASAPVPDVPGEAMPATPATPPVKMEPVPAVAAPEAPVLNPESLSAPEITSEAVPVMPATSPSEMESIPTAATPMATVLNPAFFEPRTTVQITVTPSHRSDMASAPVRDLRRARLLLQRGELGQALTPIASFLRDLQRERPAEESPGRPGLLPDPLYLDNSHPVSRLTAALHADIRWRLARQSRSDADHVQAICALETYLSFRSQDMAARLRLGHCLLHLAGREKNAAAQASLLHYCIDILRQPFHFEAAHQQLLLALLGEALCRRTLQDSVIDQHSQAEAEDLLRQAIAMGPMPGRDATWWLQKSLTTTAAGMQSDLEPARLNEAIALLQDAVEATVTRPEHSRWLAALLRAELKEAHLNPASVLALRLRLRELHARYAGEIQTETSPTMLAAWVDLLCAMATPLTGAAAQARYGEVDAALDRLSTHDADGGLYASAWIHMAQGRLRVESCAGRRDLLQRAESLLAPHLDGADPALCVEAGELAHAQASQEEDLQERNAACARALAFVRPALGSTSPLAARALRCALKAALALQHEEERRVLAADLSRLAPEDTESLGLLAASASQDGMPADACGYLERAAQGSKALPDDLLELWKHASVLWASQCGNDAAWQVNQHQLRFAENRRGRGRPPVVDAHRTVCVAATP</sequence>
<comment type="caution">
    <text evidence="3">The sequence shown here is derived from an EMBL/GenBank/DDBJ whole genome shotgun (WGS) entry which is preliminary data.</text>
</comment>
<keyword evidence="2" id="KW-1133">Transmembrane helix</keyword>
<accession>A0ABS2JXW5</accession>
<dbReference type="RefSeq" id="WP_204678349.1">
    <property type="nucleotide sequence ID" value="NZ_BSNR01000028.1"/>
</dbReference>